<evidence type="ECO:0000313" key="2">
    <source>
        <dbReference type="EMBL" id="MPN32732.1"/>
    </source>
</evidence>
<protein>
    <submittedName>
        <fullName evidence="2">Uncharacterized protein</fullName>
    </submittedName>
</protein>
<name>A0A645H338_9ZZZZ</name>
<proteinExistence type="predicted"/>
<gene>
    <name evidence="2" type="ORF">SDC9_180212</name>
</gene>
<dbReference type="AlphaFoldDB" id="A0A645H338"/>
<comment type="caution">
    <text evidence="2">The sequence shown here is derived from an EMBL/GenBank/DDBJ whole genome shotgun (WGS) entry which is preliminary data.</text>
</comment>
<dbReference type="EMBL" id="VSSQ01084898">
    <property type="protein sequence ID" value="MPN32732.1"/>
    <property type="molecule type" value="Genomic_DNA"/>
</dbReference>
<sequence>MRDNNTQMPIRAAPYRHAGRLSGFGEHRRAARGGTAMSTNENVAPPVRVKLYEHQIEAFLFVLSVFGLDEGDGQHAS</sequence>
<feature type="region of interest" description="Disordered" evidence="1">
    <location>
        <begin position="1"/>
        <end position="23"/>
    </location>
</feature>
<evidence type="ECO:0000256" key="1">
    <source>
        <dbReference type="SAM" id="MobiDB-lite"/>
    </source>
</evidence>
<organism evidence="2">
    <name type="scientific">bioreactor metagenome</name>
    <dbReference type="NCBI Taxonomy" id="1076179"/>
    <lineage>
        <taxon>unclassified sequences</taxon>
        <taxon>metagenomes</taxon>
        <taxon>ecological metagenomes</taxon>
    </lineage>
</organism>
<accession>A0A645H338</accession>
<reference evidence="2" key="1">
    <citation type="submission" date="2019-08" db="EMBL/GenBank/DDBJ databases">
        <authorList>
            <person name="Kucharzyk K."/>
            <person name="Murdoch R.W."/>
            <person name="Higgins S."/>
            <person name="Loffler F."/>
        </authorList>
    </citation>
    <scope>NUCLEOTIDE SEQUENCE</scope>
</reference>